<feature type="non-terminal residue" evidence="6">
    <location>
        <position position="186"/>
    </location>
</feature>
<dbReference type="InterPro" id="IPR009003">
    <property type="entry name" value="Peptidase_S1_PA"/>
</dbReference>
<evidence type="ECO:0000256" key="2">
    <source>
        <dbReference type="ARBA" id="ARBA00023157"/>
    </source>
</evidence>
<evidence type="ECO:0000313" key="6">
    <source>
        <dbReference type="EMBL" id="JAS91245.1"/>
    </source>
</evidence>
<keyword evidence="1" id="KW-0732">Signal</keyword>
<dbReference type="PRINTS" id="PR00722">
    <property type="entry name" value="CHYMOTRYPSIN"/>
</dbReference>
<dbReference type="PROSITE" id="PS00134">
    <property type="entry name" value="TRYPSIN_HIS"/>
    <property type="match status" value="1"/>
</dbReference>
<dbReference type="InterPro" id="IPR051487">
    <property type="entry name" value="Ser/Thr_Proteases_Immune/Dev"/>
</dbReference>
<dbReference type="InterPro" id="IPR018114">
    <property type="entry name" value="TRYPSIN_HIS"/>
</dbReference>
<evidence type="ECO:0000256" key="4">
    <source>
        <dbReference type="ARBA" id="ARBA00024195"/>
    </source>
</evidence>
<evidence type="ECO:0000256" key="3">
    <source>
        <dbReference type="ARBA" id="ARBA00023180"/>
    </source>
</evidence>
<dbReference type="AlphaFoldDB" id="A0A1B6IWE3"/>
<dbReference type="EMBL" id="GECU01016461">
    <property type="protein sequence ID" value="JAS91245.1"/>
    <property type="molecule type" value="Transcribed_RNA"/>
</dbReference>
<dbReference type="PANTHER" id="PTHR24256">
    <property type="entry name" value="TRYPTASE-RELATED"/>
    <property type="match status" value="1"/>
</dbReference>
<evidence type="ECO:0000259" key="5">
    <source>
        <dbReference type="PROSITE" id="PS50240"/>
    </source>
</evidence>
<feature type="domain" description="Peptidase S1" evidence="5">
    <location>
        <begin position="41"/>
        <end position="186"/>
    </location>
</feature>
<accession>A0A1B6IWE3</accession>
<dbReference type="FunFam" id="2.40.10.10:FF:000028">
    <property type="entry name" value="Serine protease easter"/>
    <property type="match status" value="1"/>
</dbReference>
<name>A0A1B6IWE3_9HEMI</name>
<dbReference type="InterPro" id="IPR001254">
    <property type="entry name" value="Trypsin_dom"/>
</dbReference>
<comment type="similarity">
    <text evidence="4">Belongs to the peptidase S1 family. CLIP subfamily.</text>
</comment>
<evidence type="ECO:0000256" key="1">
    <source>
        <dbReference type="ARBA" id="ARBA00022729"/>
    </source>
</evidence>
<dbReference type="GO" id="GO:0006508">
    <property type="term" value="P:proteolysis"/>
    <property type="evidence" value="ECO:0007669"/>
    <property type="project" value="InterPro"/>
</dbReference>
<feature type="non-terminal residue" evidence="6">
    <location>
        <position position="1"/>
    </location>
</feature>
<dbReference type="SMART" id="SM00020">
    <property type="entry name" value="Tryp_SPc"/>
    <property type="match status" value="1"/>
</dbReference>
<dbReference type="Gene3D" id="2.40.10.10">
    <property type="entry name" value="Trypsin-like serine proteases"/>
    <property type="match status" value="2"/>
</dbReference>
<keyword evidence="2" id="KW-1015">Disulfide bond</keyword>
<organism evidence="6">
    <name type="scientific">Homalodisca liturata</name>
    <dbReference type="NCBI Taxonomy" id="320908"/>
    <lineage>
        <taxon>Eukaryota</taxon>
        <taxon>Metazoa</taxon>
        <taxon>Ecdysozoa</taxon>
        <taxon>Arthropoda</taxon>
        <taxon>Hexapoda</taxon>
        <taxon>Insecta</taxon>
        <taxon>Pterygota</taxon>
        <taxon>Neoptera</taxon>
        <taxon>Paraneoptera</taxon>
        <taxon>Hemiptera</taxon>
        <taxon>Auchenorrhyncha</taxon>
        <taxon>Membracoidea</taxon>
        <taxon>Cicadellidae</taxon>
        <taxon>Cicadellinae</taxon>
        <taxon>Proconiini</taxon>
        <taxon>Homalodisca</taxon>
    </lineage>
</organism>
<sequence length="186" mass="20910">LQTVWSIDVGSRYCEDLTSHRNCQLLPSLDECGPVIHGPRIVGGHDAFLGQYPWVAFMNGCGGTIINSRYILSAAHCCVNDRGRRIVKRVRLGEYDLRTSQDCSNQGTCAPRAQDIRVDRVDVHKEYRANINDICLIRLKKSIIFHNYVRPICLPFAEAFRNLSSRNISLHVAGWGISKQNGQGQV</sequence>
<gene>
    <name evidence="6" type="ORF">g.9557</name>
</gene>
<keyword evidence="3" id="KW-0325">Glycoprotein</keyword>
<protein>
    <recommendedName>
        <fullName evidence="5">Peptidase S1 domain-containing protein</fullName>
    </recommendedName>
</protein>
<proteinExistence type="inferred from homology"/>
<dbReference type="InterPro" id="IPR001314">
    <property type="entry name" value="Peptidase_S1A"/>
</dbReference>
<dbReference type="PROSITE" id="PS50240">
    <property type="entry name" value="TRYPSIN_DOM"/>
    <property type="match status" value="1"/>
</dbReference>
<dbReference type="Pfam" id="PF00089">
    <property type="entry name" value="Trypsin"/>
    <property type="match status" value="1"/>
</dbReference>
<dbReference type="SUPFAM" id="SSF50494">
    <property type="entry name" value="Trypsin-like serine proteases"/>
    <property type="match status" value="1"/>
</dbReference>
<reference evidence="6" key="1">
    <citation type="submission" date="2015-11" db="EMBL/GenBank/DDBJ databases">
        <title>De novo transcriptome assembly of four potential Pierce s Disease insect vectors from Arizona vineyards.</title>
        <authorList>
            <person name="Tassone E.E."/>
        </authorList>
    </citation>
    <scope>NUCLEOTIDE SEQUENCE</scope>
</reference>
<dbReference type="GO" id="GO:0004252">
    <property type="term" value="F:serine-type endopeptidase activity"/>
    <property type="evidence" value="ECO:0007669"/>
    <property type="project" value="InterPro"/>
</dbReference>
<dbReference type="InterPro" id="IPR043504">
    <property type="entry name" value="Peptidase_S1_PA_chymotrypsin"/>
</dbReference>